<dbReference type="GO" id="GO:0004650">
    <property type="term" value="F:polygalacturonase activity"/>
    <property type="evidence" value="ECO:0007669"/>
    <property type="project" value="InterPro"/>
</dbReference>
<sequence>MLTSFACKKTNLLYPLVDEPMPSIIDKPDPPVQTKPSHDPTFATNWGDTIKVPSIATGEFLITDFGASTSSSDNAGAIQKAIDAAAKAGGGSVIIPAGTFISGPLQLKSNIGLKISEGAVLKVLDYTSYPGSGTTAKVASFLDLSGTTNVLISGKGIIDGQGGDWWAAFRATKPTGGIGRPAIISFDDASIIEVQGITIQNAPNGHISIHRGNKHVTIAGVTINSPADSPNTDGIDVWSPLVNILDCHISCGDDNIAMDNETRYMTIKNCTFGSGHGLSIGSYTSGIDHIYVSDCVFDQTDNGVHIKSSRDRSGLVEDLVYENLTMTGVSTPINICEYYPDNTIPSSGNADKAEPVTASTPTWQHIFLKNIKATGADNAGLLWAVPEMPIKDIVFDNVQIEAKTGMRANYLGDCFFINGSSIKVGSGKAITSAYGSSITGIDQTTGTPTE</sequence>
<keyword evidence="6 7" id="KW-0326">Glycosidase</keyword>
<organism evidence="8 9">
    <name type="scientific">Arachidicoccus ginsenosidivorans</name>
    <dbReference type="NCBI Taxonomy" id="496057"/>
    <lineage>
        <taxon>Bacteria</taxon>
        <taxon>Pseudomonadati</taxon>
        <taxon>Bacteroidota</taxon>
        <taxon>Chitinophagia</taxon>
        <taxon>Chitinophagales</taxon>
        <taxon>Chitinophagaceae</taxon>
        <taxon>Arachidicoccus</taxon>
    </lineage>
</organism>
<dbReference type="InterPro" id="IPR000743">
    <property type="entry name" value="Glyco_hydro_28"/>
</dbReference>
<comment type="subcellular location">
    <subcellularLocation>
        <location evidence="1">Secreted</location>
        <location evidence="1">Cell wall</location>
    </subcellularLocation>
</comment>
<name>A0A5B8VMW4_9BACT</name>
<evidence type="ECO:0000313" key="9">
    <source>
        <dbReference type="Proteomes" id="UP000321291"/>
    </source>
</evidence>
<keyword evidence="5 7" id="KW-0378">Hydrolase</keyword>
<dbReference type="Pfam" id="PF00295">
    <property type="entry name" value="Glyco_hydro_28"/>
    <property type="match status" value="1"/>
</dbReference>
<dbReference type="PANTHER" id="PTHR31375">
    <property type="match status" value="1"/>
</dbReference>
<keyword evidence="9" id="KW-1185">Reference proteome</keyword>
<dbReference type="PROSITE" id="PS00502">
    <property type="entry name" value="POLYGALACTURONASE"/>
    <property type="match status" value="1"/>
</dbReference>
<reference evidence="8 9" key="1">
    <citation type="journal article" date="2017" name="Int. J. Syst. Evol. Microbiol.">
        <title>Arachidicoccus ginsenosidivorans sp. nov., with ginsenoside-converting activity isolated from ginseng cultivating soil.</title>
        <authorList>
            <person name="Siddiqi M.Z."/>
            <person name="Aslam Z."/>
            <person name="Im W.T."/>
        </authorList>
    </citation>
    <scope>NUCLEOTIDE SEQUENCE [LARGE SCALE GENOMIC DNA]</scope>
    <source>
        <strain evidence="8 9">Gsoil 809</strain>
    </source>
</reference>
<dbReference type="InterPro" id="IPR006626">
    <property type="entry name" value="PbH1"/>
</dbReference>
<proteinExistence type="inferred from homology"/>
<dbReference type="SMART" id="SM00710">
    <property type="entry name" value="PbH1"/>
    <property type="match status" value="5"/>
</dbReference>
<dbReference type="AlphaFoldDB" id="A0A5B8VMW4"/>
<evidence type="ECO:0000256" key="1">
    <source>
        <dbReference type="ARBA" id="ARBA00004191"/>
    </source>
</evidence>
<evidence type="ECO:0000256" key="3">
    <source>
        <dbReference type="ARBA" id="ARBA00022512"/>
    </source>
</evidence>
<evidence type="ECO:0000256" key="4">
    <source>
        <dbReference type="ARBA" id="ARBA00022525"/>
    </source>
</evidence>
<dbReference type="SUPFAM" id="SSF51126">
    <property type="entry name" value="Pectin lyase-like"/>
    <property type="match status" value="1"/>
</dbReference>
<keyword evidence="4" id="KW-0964">Secreted</keyword>
<dbReference type="KEGG" id="agi:FSB73_14370"/>
<evidence type="ECO:0000256" key="7">
    <source>
        <dbReference type="RuleBase" id="RU361169"/>
    </source>
</evidence>
<evidence type="ECO:0000256" key="6">
    <source>
        <dbReference type="ARBA" id="ARBA00023295"/>
    </source>
</evidence>
<dbReference type="GO" id="GO:0005975">
    <property type="term" value="P:carbohydrate metabolic process"/>
    <property type="evidence" value="ECO:0007669"/>
    <property type="project" value="InterPro"/>
</dbReference>
<evidence type="ECO:0000256" key="2">
    <source>
        <dbReference type="ARBA" id="ARBA00008834"/>
    </source>
</evidence>
<dbReference type="EMBL" id="CP042434">
    <property type="protein sequence ID" value="QEC72689.1"/>
    <property type="molecule type" value="Genomic_DNA"/>
</dbReference>
<protein>
    <recommendedName>
        <fullName evidence="10">Glycoside hydrolase family 28 protein</fullName>
    </recommendedName>
</protein>
<dbReference type="InterPro" id="IPR012334">
    <property type="entry name" value="Pectin_lyas_fold"/>
</dbReference>
<dbReference type="Proteomes" id="UP000321291">
    <property type="component" value="Chromosome"/>
</dbReference>
<accession>A0A5B8VMW4</accession>
<evidence type="ECO:0008006" key="10">
    <source>
        <dbReference type="Google" id="ProtNLM"/>
    </source>
</evidence>
<comment type="similarity">
    <text evidence="2 7">Belongs to the glycosyl hydrolase 28 family.</text>
</comment>
<evidence type="ECO:0000256" key="5">
    <source>
        <dbReference type="ARBA" id="ARBA00022801"/>
    </source>
</evidence>
<evidence type="ECO:0000313" key="8">
    <source>
        <dbReference type="EMBL" id="QEC72689.1"/>
    </source>
</evidence>
<dbReference type="InterPro" id="IPR011050">
    <property type="entry name" value="Pectin_lyase_fold/virulence"/>
</dbReference>
<keyword evidence="3" id="KW-0134">Cell wall</keyword>
<dbReference type="Gene3D" id="2.160.20.10">
    <property type="entry name" value="Single-stranded right-handed beta-helix, Pectin lyase-like"/>
    <property type="match status" value="1"/>
</dbReference>
<gene>
    <name evidence="8" type="ORF">FSB73_14370</name>
</gene>